<accession>A0A5E8BVD5</accession>
<dbReference type="Pfam" id="PF25701">
    <property type="entry name" value="RRM_YTH1"/>
    <property type="match status" value="1"/>
</dbReference>
<feature type="compositionally biased region" description="Low complexity" evidence="2">
    <location>
        <begin position="221"/>
        <end position="256"/>
    </location>
</feature>
<evidence type="ECO:0000313" key="6">
    <source>
        <dbReference type="Proteomes" id="UP000398389"/>
    </source>
</evidence>
<dbReference type="GeneID" id="43583394"/>
<dbReference type="EMBL" id="CABVLU010000003">
    <property type="protein sequence ID" value="VVT55403.1"/>
    <property type="molecule type" value="Genomic_DNA"/>
</dbReference>
<feature type="compositionally biased region" description="Low complexity" evidence="2">
    <location>
        <begin position="772"/>
        <end position="792"/>
    </location>
</feature>
<dbReference type="InterPro" id="IPR007275">
    <property type="entry name" value="YTH_domain"/>
</dbReference>
<dbReference type="AlphaFoldDB" id="A0A5E8BVD5"/>
<feature type="region of interest" description="Disordered" evidence="2">
    <location>
        <begin position="739"/>
        <end position="844"/>
    </location>
</feature>
<keyword evidence="6" id="KW-1185">Reference proteome</keyword>
<dbReference type="Gene3D" id="3.10.590.10">
    <property type="entry name" value="ph1033 like domains"/>
    <property type="match status" value="2"/>
</dbReference>
<reference evidence="5 6" key="1">
    <citation type="submission" date="2019-09" db="EMBL/GenBank/DDBJ databases">
        <authorList>
            <person name="Brejova B."/>
        </authorList>
    </citation>
    <scope>NUCLEOTIDE SEQUENCE [LARGE SCALE GENOMIC DNA]</scope>
</reference>
<protein>
    <recommendedName>
        <fullName evidence="7">YTH domain-containing protein</fullName>
    </recommendedName>
</protein>
<evidence type="ECO:0000256" key="1">
    <source>
        <dbReference type="PROSITE-ProRule" id="PRU00176"/>
    </source>
</evidence>
<evidence type="ECO:0000256" key="2">
    <source>
        <dbReference type="SAM" id="MobiDB-lite"/>
    </source>
</evidence>
<dbReference type="SMART" id="SM00360">
    <property type="entry name" value="RRM"/>
    <property type="match status" value="1"/>
</dbReference>
<keyword evidence="1" id="KW-0694">RNA-binding</keyword>
<evidence type="ECO:0000259" key="3">
    <source>
        <dbReference type="PROSITE" id="PS50102"/>
    </source>
</evidence>
<dbReference type="Pfam" id="PF04146">
    <property type="entry name" value="YTH"/>
    <property type="match status" value="1"/>
</dbReference>
<feature type="compositionally biased region" description="Low complexity" evidence="2">
    <location>
        <begin position="814"/>
        <end position="843"/>
    </location>
</feature>
<dbReference type="PANTHER" id="PTHR13491">
    <property type="entry name" value="ZCCHC10 PROTEIN"/>
    <property type="match status" value="1"/>
</dbReference>
<dbReference type="InterPro" id="IPR012677">
    <property type="entry name" value="Nucleotide-bd_a/b_plait_sf"/>
</dbReference>
<evidence type="ECO:0000259" key="4">
    <source>
        <dbReference type="PROSITE" id="PS50882"/>
    </source>
</evidence>
<feature type="compositionally biased region" description="Polar residues" evidence="2">
    <location>
        <begin position="257"/>
        <end position="268"/>
    </location>
</feature>
<organism evidence="5 6">
    <name type="scientific">Magnusiomyces paraingens</name>
    <dbReference type="NCBI Taxonomy" id="2606893"/>
    <lineage>
        <taxon>Eukaryota</taxon>
        <taxon>Fungi</taxon>
        <taxon>Dikarya</taxon>
        <taxon>Ascomycota</taxon>
        <taxon>Saccharomycotina</taxon>
        <taxon>Dipodascomycetes</taxon>
        <taxon>Dipodascales</taxon>
        <taxon>Dipodascaceae</taxon>
        <taxon>Magnusiomyces</taxon>
    </lineage>
</organism>
<name>A0A5E8BVD5_9ASCO</name>
<evidence type="ECO:0008006" key="7">
    <source>
        <dbReference type="Google" id="ProtNLM"/>
    </source>
</evidence>
<dbReference type="PROSITE" id="PS50882">
    <property type="entry name" value="YTH"/>
    <property type="match status" value="2"/>
</dbReference>
<feature type="compositionally biased region" description="Low complexity" evidence="2">
    <location>
        <begin position="27"/>
        <end position="81"/>
    </location>
</feature>
<feature type="region of interest" description="Disordered" evidence="2">
    <location>
        <begin position="1"/>
        <end position="268"/>
    </location>
</feature>
<feature type="compositionally biased region" description="Low complexity" evidence="2">
    <location>
        <begin position="90"/>
        <end position="104"/>
    </location>
</feature>
<dbReference type="InterPro" id="IPR000504">
    <property type="entry name" value="RRM_dom"/>
</dbReference>
<feature type="compositionally biased region" description="Polar residues" evidence="2">
    <location>
        <begin position="372"/>
        <end position="384"/>
    </location>
</feature>
<dbReference type="InterPro" id="IPR035979">
    <property type="entry name" value="RBD_domain_sf"/>
</dbReference>
<feature type="compositionally biased region" description="Polar residues" evidence="2">
    <location>
        <begin position="201"/>
        <end position="210"/>
    </location>
</feature>
<proteinExistence type="predicted"/>
<dbReference type="GO" id="GO:0003723">
    <property type="term" value="F:RNA binding"/>
    <property type="evidence" value="ECO:0007669"/>
    <property type="project" value="UniProtKB-UniRule"/>
</dbReference>
<dbReference type="CDD" id="cd21134">
    <property type="entry name" value="YTH"/>
    <property type="match status" value="1"/>
</dbReference>
<dbReference type="Gene3D" id="3.30.70.330">
    <property type="match status" value="1"/>
</dbReference>
<dbReference type="OrthoDB" id="306690at2759"/>
<dbReference type="PANTHER" id="PTHR13491:SF0">
    <property type="entry name" value="ZINC FINGER CCHC DOMAIN-CONTAINING PROTEIN 10"/>
    <property type="match status" value="1"/>
</dbReference>
<dbReference type="InterPro" id="IPR057720">
    <property type="entry name" value="RRM_YTH1"/>
</dbReference>
<feature type="domain" description="RRM" evidence="3">
    <location>
        <begin position="438"/>
        <end position="511"/>
    </location>
</feature>
<dbReference type="RefSeq" id="XP_031855185.1">
    <property type="nucleotide sequence ID" value="XM_031999294.1"/>
</dbReference>
<feature type="domain" description="YTH" evidence="4">
    <location>
        <begin position="752"/>
        <end position="901"/>
    </location>
</feature>
<dbReference type="Proteomes" id="UP000398389">
    <property type="component" value="Unassembled WGS sequence"/>
</dbReference>
<dbReference type="SUPFAM" id="SSF54928">
    <property type="entry name" value="RNA-binding domain, RBD"/>
    <property type="match status" value="1"/>
</dbReference>
<feature type="compositionally biased region" description="Basic and acidic residues" evidence="2">
    <location>
        <begin position="755"/>
        <end position="764"/>
    </location>
</feature>
<dbReference type="CDD" id="cd00590">
    <property type="entry name" value="RRM_SF"/>
    <property type="match status" value="1"/>
</dbReference>
<feature type="compositionally biased region" description="Low complexity" evidence="2">
    <location>
        <begin position="7"/>
        <end position="19"/>
    </location>
</feature>
<feature type="region of interest" description="Disordered" evidence="2">
    <location>
        <begin position="340"/>
        <end position="395"/>
    </location>
</feature>
<gene>
    <name evidence="5" type="ORF">SAPINGB_P004579</name>
</gene>
<dbReference type="InterPro" id="IPR039715">
    <property type="entry name" value="ZCCHC10"/>
</dbReference>
<evidence type="ECO:0000313" key="5">
    <source>
        <dbReference type="EMBL" id="VVT55403.1"/>
    </source>
</evidence>
<feature type="compositionally biased region" description="Polar residues" evidence="2">
    <location>
        <begin position="161"/>
        <end position="183"/>
    </location>
</feature>
<sequence length="904" mass="99089">MKKQSSSEKPQSSNRSHSNQSRHRHSSSVSTSASPSSTFGAFSNTTTDSSSSSSSSNSTTTTIATTNNSNLPSSTTSTESSSRSRHRSGHASTSSHEQSSSSASKPLGRSRNSNSNKTDAHNGQQHPHQHQQDRNSVQHGKRHHGNTPQNLQNTQHHHKSQASQGLNTSRQSSMQNISSNAPLSYQGPPPPPSQDIIQEPSHGSQYQNYVQQTPHHHHHQFQLQQQIQSSNRSGHNIPSSSSSSSYSSNQYPYLPSNQHHPSMYPQNYYQPMGPPGSLYPFAPRTMVSSYYPPAPASMYQPIHAPSQPQTHTNHSSPYDPVFLYPQSSIFASYLQLVPSVPSPQPQNSGLPHYRQHKHHNGGLNRNPDHHLSNSSYGTPGNQSPGIHPYYPHLQASHHSPIPPPPHLIDPYQSHYVGFPPSFFSIPRGPPKKPKKSGFALWVGNLPPSTTLLELCALFGTNDIQSIFLIQRTLCAFVNYVSEKALHEGKQIFETRGRVLKGNHLVVKIKTSSVSDLEDEENDYYFGNQSDQNQSDLRKAPIAVSSSSSSVNSSSSPSPALSTSSSSTALSSQNIQEPTLATGISSSKNRYFICKSLTVEDLQASAVYGLWATQTHNQSIFNEAFKNCDNVYLIFSANRGGEYFGYARMASEIPKTADKDLLPLKDWNWAQQDGFQDSPGMAGGNSSLVDQMAALKLPSYYTSPNIPRVYPTAANPSIPIPAGRIVDDSSRGTLFWEVLEEEEHHPVTPEESVSTSREKQSSKSGDEEDSSRRIGSSRSTGSSRSSSSSSESTKTVIEDPQQSMEKKKKKKEKSSSSSKGSSSSSSSSTSGGDSAVTDSDSSSSNNWTVPFRIEWLSPPGKTVPFYMVRHLHNPYNRNQPVKIARDGTEIEPSVGYQIISMFHDK</sequence>
<dbReference type="PROSITE" id="PS50102">
    <property type="entry name" value="RRM"/>
    <property type="match status" value="1"/>
</dbReference>
<feature type="compositionally biased region" description="Polar residues" evidence="2">
    <location>
        <begin position="110"/>
        <end position="123"/>
    </location>
</feature>
<feature type="domain" description="YTH" evidence="4">
    <location>
        <begin position="588"/>
        <end position="725"/>
    </location>
</feature>
<feature type="region of interest" description="Disordered" evidence="2">
    <location>
        <begin position="546"/>
        <end position="568"/>
    </location>
</feature>